<feature type="chain" id="PRO_5006133476" description="DUF4136 domain-containing protein" evidence="1">
    <location>
        <begin position="20"/>
        <end position="191"/>
    </location>
</feature>
<dbReference type="EMBL" id="LGKP01000032">
    <property type="protein sequence ID" value="KPL81976.1"/>
    <property type="molecule type" value="Genomic_DNA"/>
</dbReference>
<evidence type="ECO:0008006" key="4">
    <source>
        <dbReference type="Google" id="ProtNLM"/>
    </source>
</evidence>
<reference evidence="2 3" key="1">
    <citation type="submission" date="2015-07" db="EMBL/GenBank/DDBJ databases">
        <title>Whole genome sequence of Herpetosiphon geysericola DSM 7119.</title>
        <authorList>
            <person name="Hemp J."/>
            <person name="Ward L.M."/>
            <person name="Pace L.A."/>
            <person name="Fischer W.W."/>
        </authorList>
    </citation>
    <scope>NUCLEOTIDE SEQUENCE [LARGE SCALE GENOMIC DNA]</scope>
    <source>
        <strain evidence="2 3">DSM 7119</strain>
    </source>
</reference>
<proteinExistence type="predicted"/>
<dbReference type="STRING" id="70996.SE18_20525"/>
<evidence type="ECO:0000313" key="2">
    <source>
        <dbReference type="EMBL" id="KPL81976.1"/>
    </source>
</evidence>
<name>A0A0P6Y9S6_9CHLR</name>
<sequence length="191" mass="21645">MRWLSYCWMLIVLFGCTQADQKPSTAQRFAIYIFDQDAVPGLGPTADTAWQILQAVPLEQAAFTVTEELLLSYHWQTQTITFTNPWGQTDRDAPSYMWNGGGSFVVVYNRQRLFGGKVVSAISPRRFDYPAMALSNDYILMENPELQGKLVYSFHPKSAVMYPPQSQFLADDPAVVEAVKNHLRQLGKLVE</sequence>
<evidence type="ECO:0000313" key="3">
    <source>
        <dbReference type="Proteomes" id="UP000050277"/>
    </source>
</evidence>
<protein>
    <recommendedName>
        <fullName evidence="4">DUF4136 domain-containing protein</fullName>
    </recommendedName>
</protein>
<evidence type="ECO:0000256" key="1">
    <source>
        <dbReference type="SAM" id="SignalP"/>
    </source>
</evidence>
<dbReference type="AlphaFoldDB" id="A0A0P6Y9S6"/>
<gene>
    <name evidence="2" type="ORF">SE18_20525</name>
</gene>
<comment type="caution">
    <text evidence="2">The sequence shown here is derived from an EMBL/GenBank/DDBJ whole genome shotgun (WGS) entry which is preliminary data.</text>
</comment>
<dbReference type="OrthoDB" id="168593at2"/>
<dbReference type="PROSITE" id="PS51257">
    <property type="entry name" value="PROKAR_LIPOPROTEIN"/>
    <property type="match status" value="1"/>
</dbReference>
<keyword evidence="1" id="KW-0732">Signal</keyword>
<keyword evidence="3" id="KW-1185">Reference proteome</keyword>
<feature type="signal peptide" evidence="1">
    <location>
        <begin position="1"/>
        <end position="19"/>
    </location>
</feature>
<accession>A0A0P6Y9S6</accession>
<organism evidence="2 3">
    <name type="scientific">Herpetosiphon geysericola</name>
    <dbReference type="NCBI Taxonomy" id="70996"/>
    <lineage>
        <taxon>Bacteria</taxon>
        <taxon>Bacillati</taxon>
        <taxon>Chloroflexota</taxon>
        <taxon>Chloroflexia</taxon>
        <taxon>Herpetosiphonales</taxon>
        <taxon>Herpetosiphonaceae</taxon>
        <taxon>Herpetosiphon</taxon>
    </lineage>
</organism>
<dbReference type="Proteomes" id="UP000050277">
    <property type="component" value="Unassembled WGS sequence"/>
</dbReference>
<dbReference type="RefSeq" id="WP_054536333.1">
    <property type="nucleotide sequence ID" value="NZ_LGKP01000032.1"/>
</dbReference>